<dbReference type="EMBL" id="RKLO01000001">
    <property type="protein sequence ID" value="RVW05134.1"/>
    <property type="molecule type" value="Genomic_DNA"/>
</dbReference>
<proteinExistence type="predicted"/>
<feature type="transmembrane region" description="Helical" evidence="1">
    <location>
        <begin position="77"/>
        <end position="100"/>
    </location>
</feature>
<keyword evidence="1" id="KW-0812">Transmembrane</keyword>
<evidence type="ECO:0000313" key="2">
    <source>
        <dbReference type="EMBL" id="RVW05134.1"/>
    </source>
</evidence>
<keyword evidence="1" id="KW-1133">Transmembrane helix</keyword>
<comment type="caution">
    <text evidence="2">The sequence shown here is derived from an EMBL/GenBank/DDBJ whole genome shotgun (WGS) entry which is preliminary data.</text>
</comment>
<dbReference type="OrthoDB" id="4465458at2"/>
<gene>
    <name evidence="2" type="ORF">EGT50_00380</name>
</gene>
<organism evidence="2 3">
    <name type="scientific">Rhodococcus xishaensis</name>
    <dbReference type="NCBI Taxonomy" id="2487364"/>
    <lineage>
        <taxon>Bacteria</taxon>
        <taxon>Bacillati</taxon>
        <taxon>Actinomycetota</taxon>
        <taxon>Actinomycetes</taxon>
        <taxon>Mycobacteriales</taxon>
        <taxon>Nocardiaceae</taxon>
        <taxon>Rhodococcus</taxon>
    </lineage>
</organism>
<name>A0A438B2F4_9NOCA</name>
<feature type="transmembrane region" description="Helical" evidence="1">
    <location>
        <begin position="18"/>
        <end position="39"/>
    </location>
</feature>
<accession>A0A438B2F4</accession>
<protein>
    <submittedName>
        <fullName evidence="2">Uncharacterized protein</fullName>
    </submittedName>
</protein>
<dbReference type="Proteomes" id="UP000283479">
    <property type="component" value="Unassembled WGS sequence"/>
</dbReference>
<reference evidence="2 3" key="1">
    <citation type="submission" date="2018-11" db="EMBL/GenBank/DDBJ databases">
        <title>Rhodococcus spongicola sp. nov. and Rhodococcus xishaensis sp. nov. from marine sponges.</title>
        <authorList>
            <person name="Li L."/>
            <person name="Lin H.W."/>
        </authorList>
    </citation>
    <scope>NUCLEOTIDE SEQUENCE [LARGE SCALE GENOMIC DNA]</scope>
    <source>
        <strain evidence="2 3">LHW51113</strain>
    </source>
</reference>
<evidence type="ECO:0000313" key="3">
    <source>
        <dbReference type="Proteomes" id="UP000283479"/>
    </source>
</evidence>
<keyword evidence="1" id="KW-0472">Membrane</keyword>
<keyword evidence="3" id="KW-1185">Reference proteome</keyword>
<dbReference type="AlphaFoldDB" id="A0A438B2F4"/>
<dbReference type="RefSeq" id="WP_127950650.1">
    <property type="nucleotide sequence ID" value="NZ_RKLO01000001.1"/>
</dbReference>
<sequence>MMFTSSLNEKHYKELRGVFFGMCGLAIASGTALFVSALFEYAKGVNGAAVLMFAWSAGIVSSGIMEKASRKNRGTGLPVAVLIANFALTAVGVWLLTGLIPH</sequence>
<feature type="transmembrane region" description="Helical" evidence="1">
    <location>
        <begin position="45"/>
        <end position="65"/>
    </location>
</feature>
<evidence type="ECO:0000256" key="1">
    <source>
        <dbReference type="SAM" id="Phobius"/>
    </source>
</evidence>